<dbReference type="Proteomes" id="UP000184330">
    <property type="component" value="Unassembled WGS sequence"/>
</dbReference>
<dbReference type="PANTHER" id="PTHR14464">
    <property type="entry name" value="EXONUCLEASE V"/>
    <property type="match status" value="1"/>
</dbReference>
<keyword evidence="5" id="KW-0540">Nuclease</keyword>
<dbReference type="PANTHER" id="PTHR14464:SF4">
    <property type="entry name" value="EXONUCLEASE V"/>
    <property type="match status" value="1"/>
</dbReference>
<evidence type="ECO:0000256" key="5">
    <source>
        <dbReference type="ARBA" id="ARBA00022722"/>
    </source>
</evidence>
<keyword evidence="6" id="KW-0269">Exonuclease</keyword>
<sequence>MASPSTLSSPSEPMNLDNDDDTDYGSDFSAGEEEIVSRLLSGQPIVEEDNPITNPPTTELEIEIELEFHDALQTLRLPKILGEEYWAPRPLFEAARAAEQVAEQLGNVASRSPPREDRYPDLSQQIRDPIKEKDLEIAREPLPEDPVAPDTRSPIERFRTQPKKALSVTDLVSPAWCELQYWYTLTKHGRKRRTPAMKQGSAVHKVLEDQVHTTVKVDIETKEDAWGLRIWNVIQGLKTLRDTGMTRELEIWGTVDGLVVNGVIDELSYICPDAELEESIEKPTTQDEPPPDQTTLTEFFKAEGSSIAEATRSKRRPQPKKVYLCDVKTRGVKSLPSASAFKPTKIQLMLYHRLLSLLATNTVDFSILTTRYNLDATRTFSDSFIAQVGSLNEEFFSAKTSQTSNSQSQGLDISQSSQDSTTILLAHNNLNSLWSLMINEFQITLPSGSASLGNVLKAEYRSRDTGEIVGAKAFMMDNDELTRYVEREMQWWKGEREPVGVVIEEAFKCRSCDFAESCEWRLKKVEEAKEKVRMSRRRSAVV</sequence>
<gene>
    <name evidence="8" type="ORF">PAC_12025</name>
</gene>
<keyword evidence="4" id="KW-0479">Metal-binding</keyword>
<keyword evidence="4" id="KW-0004">4Fe-4S</keyword>
<reference evidence="8 9" key="1">
    <citation type="submission" date="2016-03" db="EMBL/GenBank/DDBJ databases">
        <authorList>
            <person name="Ploux O."/>
        </authorList>
    </citation>
    <scope>NUCLEOTIDE SEQUENCE [LARGE SCALE GENOMIC DNA]</scope>
    <source>
        <strain evidence="8 9">UAMH 11012</strain>
    </source>
</reference>
<accession>A0A1L7XAR6</accession>
<keyword evidence="9" id="KW-1185">Reference proteome</keyword>
<name>A0A1L7XAR6_9HELO</name>
<evidence type="ECO:0000256" key="3">
    <source>
        <dbReference type="ARBA" id="ARBA00011245"/>
    </source>
</evidence>
<evidence type="ECO:0000256" key="7">
    <source>
        <dbReference type="SAM" id="MobiDB-lite"/>
    </source>
</evidence>
<evidence type="ECO:0000256" key="2">
    <source>
        <dbReference type="ARBA" id="ARBA00009797"/>
    </source>
</evidence>
<feature type="region of interest" description="Disordered" evidence="7">
    <location>
        <begin position="1"/>
        <end position="56"/>
    </location>
</feature>
<comment type="cofactor">
    <cofactor evidence="1">
        <name>[4Fe-4S] cluster</name>
        <dbReference type="ChEBI" id="CHEBI:49883"/>
    </cofactor>
</comment>
<protein>
    <recommendedName>
        <fullName evidence="10">Exonuclease V</fullName>
    </recommendedName>
</protein>
<dbReference type="GO" id="GO:0036297">
    <property type="term" value="P:interstrand cross-link repair"/>
    <property type="evidence" value="ECO:0007669"/>
    <property type="project" value="TreeGrafter"/>
</dbReference>
<feature type="compositionally biased region" description="Polar residues" evidence="7">
    <location>
        <begin position="1"/>
        <end position="12"/>
    </location>
</feature>
<dbReference type="GO" id="GO:0005634">
    <property type="term" value="C:nucleus"/>
    <property type="evidence" value="ECO:0007669"/>
    <property type="project" value="TreeGrafter"/>
</dbReference>
<dbReference type="OrthoDB" id="354769at2759"/>
<dbReference type="AlphaFoldDB" id="A0A1L7XAR6"/>
<keyword evidence="4" id="KW-0408">Iron</keyword>
<dbReference type="Pfam" id="PF09810">
    <property type="entry name" value="Exo5"/>
    <property type="match status" value="1"/>
</dbReference>
<keyword evidence="6" id="KW-0378">Hydrolase</keyword>
<dbReference type="GO" id="GO:0045145">
    <property type="term" value="F:single-stranded DNA 5'-3' DNA exonuclease activity"/>
    <property type="evidence" value="ECO:0007669"/>
    <property type="project" value="InterPro"/>
</dbReference>
<feature type="compositionally biased region" description="Acidic residues" evidence="7">
    <location>
        <begin position="17"/>
        <end position="34"/>
    </location>
</feature>
<evidence type="ECO:0000256" key="1">
    <source>
        <dbReference type="ARBA" id="ARBA00001966"/>
    </source>
</evidence>
<evidence type="ECO:0000313" key="8">
    <source>
        <dbReference type="EMBL" id="CZR62128.1"/>
    </source>
</evidence>
<dbReference type="GO" id="GO:0051539">
    <property type="term" value="F:4 iron, 4 sulfur cluster binding"/>
    <property type="evidence" value="ECO:0007669"/>
    <property type="project" value="UniProtKB-KW"/>
</dbReference>
<evidence type="ECO:0000313" key="9">
    <source>
        <dbReference type="Proteomes" id="UP000184330"/>
    </source>
</evidence>
<organism evidence="8 9">
    <name type="scientific">Phialocephala subalpina</name>
    <dbReference type="NCBI Taxonomy" id="576137"/>
    <lineage>
        <taxon>Eukaryota</taxon>
        <taxon>Fungi</taxon>
        <taxon>Dikarya</taxon>
        <taxon>Ascomycota</taxon>
        <taxon>Pezizomycotina</taxon>
        <taxon>Leotiomycetes</taxon>
        <taxon>Helotiales</taxon>
        <taxon>Mollisiaceae</taxon>
        <taxon>Phialocephala</taxon>
        <taxon>Phialocephala fortinii species complex</taxon>
    </lineage>
</organism>
<dbReference type="EMBL" id="FJOG01000020">
    <property type="protein sequence ID" value="CZR62128.1"/>
    <property type="molecule type" value="Genomic_DNA"/>
</dbReference>
<comment type="subunit">
    <text evidence="3">Monomer.</text>
</comment>
<dbReference type="GO" id="GO:0005739">
    <property type="term" value="C:mitochondrion"/>
    <property type="evidence" value="ECO:0007669"/>
    <property type="project" value="TreeGrafter"/>
</dbReference>
<evidence type="ECO:0008006" key="10">
    <source>
        <dbReference type="Google" id="ProtNLM"/>
    </source>
</evidence>
<proteinExistence type="inferred from homology"/>
<comment type="similarity">
    <text evidence="2">Belongs to the EXO5 family.</text>
</comment>
<keyword evidence="4" id="KW-0411">Iron-sulfur</keyword>
<evidence type="ECO:0000256" key="4">
    <source>
        <dbReference type="ARBA" id="ARBA00022485"/>
    </source>
</evidence>
<dbReference type="InterPro" id="IPR011604">
    <property type="entry name" value="PDDEXK-like_dom_sf"/>
</dbReference>
<evidence type="ECO:0000256" key="6">
    <source>
        <dbReference type="ARBA" id="ARBA00022839"/>
    </source>
</evidence>
<dbReference type="InterPro" id="IPR019190">
    <property type="entry name" value="EXOV"/>
</dbReference>
<dbReference type="Gene3D" id="3.90.320.10">
    <property type="match status" value="1"/>
</dbReference>